<feature type="compositionally biased region" description="Low complexity" evidence="1">
    <location>
        <begin position="69"/>
        <end position="79"/>
    </location>
</feature>
<reference evidence="2" key="1">
    <citation type="submission" date="2023-11" db="EMBL/GenBank/DDBJ databases">
        <title>Genome assemblies of two species of porcelain crab, Petrolisthes cinctipes and Petrolisthes manimaculis (Anomura: Porcellanidae).</title>
        <authorList>
            <person name="Angst P."/>
        </authorList>
    </citation>
    <scope>NUCLEOTIDE SEQUENCE</scope>
    <source>
        <strain evidence="2">PB745_02</strain>
        <tissue evidence="2">Gill</tissue>
    </source>
</reference>
<dbReference type="Proteomes" id="UP001292094">
    <property type="component" value="Unassembled WGS sequence"/>
</dbReference>
<organism evidence="2 3">
    <name type="scientific">Petrolisthes manimaculis</name>
    <dbReference type="NCBI Taxonomy" id="1843537"/>
    <lineage>
        <taxon>Eukaryota</taxon>
        <taxon>Metazoa</taxon>
        <taxon>Ecdysozoa</taxon>
        <taxon>Arthropoda</taxon>
        <taxon>Crustacea</taxon>
        <taxon>Multicrustacea</taxon>
        <taxon>Malacostraca</taxon>
        <taxon>Eumalacostraca</taxon>
        <taxon>Eucarida</taxon>
        <taxon>Decapoda</taxon>
        <taxon>Pleocyemata</taxon>
        <taxon>Anomura</taxon>
        <taxon>Galatheoidea</taxon>
        <taxon>Porcellanidae</taxon>
        <taxon>Petrolisthes</taxon>
    </lineage>
</organism>
<feature type="compositionally biased region" description="Gly residues" evidence="1">
    <location>
        <begin position="58"/>
        <end position="68"/>
    </location>
</feature>
<dbReference type="AlphaFoldDB" id="A0AAE1UT29"/>
<dbReference type="InterPro" id="IPR026728">
    <property type="entry name" value="BLTP3A/B"/>
</dbReference>
<sequence>MDDLLWVLTDSQLTAAFHFMDSLSDLIKLATQQSQKTKAVRKLESLPEFQAQLVQQARGGGGSSGGRGSSTTGSSSSSSKQNHPSVSKMFSKCDVLETSYHFYSERIDLHFCDDPGRAEEDTLSDCNTVQTRFKFFPNIKIITELSQSSNIRFMQFCAGDAYALHLSKMEKVHVLSPHDPIDGPERIIESLSPVTKSLFNVWA</sequence>
<keyword evidence="3" id="KW-1185">Reference proteome</keyword>
<dbReference type="PANTHER" id="PTHR22774">
    <property type="entry name" value="CHOREIN N-TERMINAL DOMAIN-CONTAINING PROTEIN"/>
    <property type="match status" value="1"/>
</dbReference>
<dbReference type="Pfam" id="PF24917">
    <property type="entry name" value="BLTP3A_B"/>
    <property type="match status" value="1"/>
</dbReference>
<evidence type="ECO:0000313" key="2">
    <source>
        <dbReference type="EMBL" id="KAK4329269.1"/>
    </source>
</evidence>
<protein>
    <submittedName>
        <fullName evidence="2">Uncharacterized protein</fullName>
    </submittedName>
</protein>
<dbReference type="PANTHER" id="PTHR22774:SF11">
    <property type="entry name" value="CHOREIN N-TERMINAL DOMAIN-CONTAINING PROTEIN"/>
    <property type="match status" value="1"/>
</dbReference>
<proteinExistence type="predicted"/>
<feature type="region of interest" description="Disordered" evidence="1">
    <location>
        <begin position="56"/>
        <end position="85"/>
    </location>
</feature>
<evidence type="ECO:0000256" key="1">
    <source>
        <dbReference type="SAM" id="MobiDB-lite"/>
    </source>
</evidence>
<name>A0AAE1UT29_9EUCA</name>
<gene>
    <name evidence="2" type="ORF">Pmani_000380</name>
</gene>
<comment type="caution">
    <text evidence="2">The sequence shown here is derived from an EMBL/GenBank/DDBJ whole genome shotgun (WGS) entry which is preliminary data.</text>
</comment>
<evidence type="ECO:0000313" key="3">
    <source>
        <dbReference type="Proteomes" id="UP001292094"/>
    </source>
</evidence>
<accession>A0AAE1UT29</accession>
<dbReference type="EMBL" id="JAWZYT010000024">
    <property type="protein sequence ID" value="KAK4329269.1"/>
    <property type="molecule type" value="Genomic_DNA"/>
</dbReference>